<gene>
    <name evidence="2" type="ORF">EIN_097660</name>
</gene>
<dbReference type="VEuPathDB" id="AmoebaDB:EIN_097660"/>
<dbReference type="AlphaFoldDB" id="A0A0A1U0Q3"/>
<evidence type="ECO:0000256" key="1">
    <source>
        <dbReference type="SAM" id="MobiDB-lite"/>
    </source>
</evidence>
<protein>
    <submittedName>
        <fullName evidence="2">Uncharacterized protein</fullName>
    </submittedName>
</protein>
<keyword evidence="3" id="KW-1185">Reference proteome</keyword>
<feature type="region of interest" description="Disordered" evidence="1">
    <location>
        <begin position="1"/>
        <end position="104"/>
    </location>
</feature>
<dbReference type="KEGG" id="eiv:EIN_097660"/>
<dbReference type="RefSeq" id="XP_004254250.1">
    <property type="nucleotide sequence ID" value="XM_004254202.1"/>
</dbReference>
<evidence type="ECO:0000313" key="2">
    <source>
        <dbReference type="EMBL" id="ELP87479.1"/>
    </source>
</evidence>
<proteinExistence type="predicted"/>
<dbReference type="Proteomes" id="UP000014680">
    <property type="component" value="Unassembled WGS sequence"/>
</dbReference>
<dbReference type="GeneID" id="14886245"/>
<feature type="compositionally biased region" description="Basic and acidic residues" evidence="1">
    <location>
        <begin position="78"/>
        <end position="102"/>
    </location>
</feature>
<name>A0A0A1U0Q3_ENTIV</name>
<organism evidence="2 3">
    <name type="scientific">Entamoeba invadens IP1</name>
    <dbReference type="NCBI Taxonomy" id="370355"/>
    <lineage>
        <taxon>Eukaryota</taxon>
        <taxon>Amoebozoa</taxon>
        <taxon>Evosea</taxon>
        <taxon>Archamoebae</taxon>
        <taxon>Mastigamoebida</taxon>
        <taxon>Entamoebidae</taxon>
        <taxon>Entamoeba</taxon>
    </lineage>
</organism>
<evidence type="ECO:0000313" key="3">
    <source>
        <dbReference type="Proteomes" id="UP000014680"/>
    </source>
</evidence>
<accession>A0A0A1U0Q3</accession>
<dbReference type="EMBL" id="KB206860">
    <property type="protein sequence ID" value="ELP87479.1"/>
    <property type="molecule type" value="Genomic_DNA"/>
</dbReference>
<sequence length="154" mass="17474">MCGNVVDGQEDNGNVKGKKRPNPNSINESFKKEINDQTKGTTSDVHKNKESDSGSNNSTSTKKEKNKKSQFTKPLQNESEKERVSKEIQEDKSGEEETKEAQPKCIEITVEPVMTFEGFAVYSREEKFNEKKVQEKKLFNPLTGSFETLKTTIY</sequence>
<reference evidence="2 3" key="1">
    <citation type="submission" date="2012-10" db="EMBL/GenBank/DDBJ databases">
        <authorList>
            <person name="Zafar N."/>
            <person name="Inman J."/>
            <person name="Hall N."/>
            <person name="Lorenzi H."/>
            <person name="Caler E."/>
        </authorList>
    </citation>
    <scope>NUCLEOTIDE SEQUENCE [LARGE SCALE GENOMIC DNA]</scope>
    <source>
        <strain evidence="2 3">IP1</strain>
    </source>
</reference>